<dbReference type="Proteomes" id="UP000317036">
    <property type="component" value="Unassembled WGS sequence"/>
</dbReference>
<dbReference type="SUPFAM" id="SSF49265">
    <property type="entry name" value="Fibronectin type III"/>
    <property type="match status" value="1"/>
</dbReference>
<dbReference type="InterPro" id="IPR003343">
    <property type="entry name" value="Big_2"/>
</dbReference>
<evidence type="ECO:0000313" key="3">
    <source>
        <dbReference type="Proteomes" id="UP000317036"/>
    </source>
</evidence>
<dbReference type="Pfam" id="PF17851">
    <property type="entry name" value="GH43_C2"/>
    <property type="match status" value="1"/>
</dbReference>
<name>A0A559K5W2_9BACL</name>
<dbReference type="InterPro" id="IPR008964">
    <property type="entry name" value="Invasin/intimin_cell_adhesion"/>
</dbReference>
<dbReference type="NCBIfam" id="NF047446">
    <property type="entry name" value="barrel_OmpL47"/>
    <property type="match status" value="1"/>
</dbReference>
<dbReference type="CDD" id="cd00063">
    <property type="entry name" value="FN3"/>
    <property type="match status" value="2"/>
</dbReference>
<dbReference type="InterPro" id="IPR013783">
    <property type="entry name" value="Ig-like_fold"/>
</dbReference>
<dbReference type="InterPro" id="IPR011081">
    <property type="entry name" value="Big_4"/>
</dbReference>
<dbReference type="Pfam" id="PF02368">
    <property type="entry name" value="Big_2"/>
    <property type="match status" value="4"/>
</dbReference>
<sequence>MFRRSISAIIALVLFLSVFTVGAGISYAINTDIPDQPGITATTTNSVSLSWAAIQGADGYNVYRSQGGNGVFLRVNTSIVVPNSYTDTSLNANTRYDYKISFVIGGVESYLSVAASGLTQPDFGPNVYVFDPTMPAVDIQSISTNVFTQQESNQFGSDRYALLFKPGNYNTNVRVGFYTQVSGLGQVPDDVTINGGVTVDANWMANHNATDNFWRSVENLSVVPSSGNMLWAVSQAAPMRRLHVKGGLTLHDQGGWASGGFLADSRVDGGVVSGSQQQWMSRNSQWSNWNGSLWNMTFVGDVNAPADNWPTNANTVVDKTPMIREKPFLTFDTSVNQYKVFVPNVASDTSGTSWAGGYTAGASIPIENFLIANPSTSIASINSALDQGKNLLFTPGIYHLNDTIRVTNPNTVVMGLGFATLIPDNGQVAMSVADVDGVKISGLLFEAGSNHSASLMEVGSAGSSADHSANPTFLYDLTLRIGGAIAGSADVGLKINSNNVIGDDLWIWRADHGAGAGWTSNPSINGLIVNGNNVIMYGLFNEHHEQYQTLWNGNGGRVYFYQSEIPYDVPSQSAWMSSGGAVNGFASYKVADSVTTHEAYGIGVYSFFRDADVKLESAIEAPDTPGVKIHHATTVYLSGYGEITHIANKTGTAVKSGAMRTTLTDYVPRTTTSITPVNIATITGKAPALPAFVTQKFTDSTTKQAPVAWGSIDPSQYASVGTFTVQGTVNAAADASNNPVRALANVTVNPAPNVAVTDIAVTSAGNVNAIATKGGTLQMAATVTPANADNLAVAWSVLNLDGSVTDKATISAGGLLTAAKDGLVKVVASAVDGTGVTASQTITISGQIVKVSSITVVGQNNAAAIIYKGGTLQMLANVLPANADIKAFTWSVVNGTGSATIDSSGLLTAKSDGTVSVVATASDGSGVKGTQTIAISGQALVLNNGWSWVRESRDNWALTGNPNVMRLTTIEGSWSGTKPSNILLRDPGASDFTISTKLNFNAAANFEWAGLIVYQDDGNLISLGRDYSGSKQIRFSQVKNSAQTDKNYADVVNSVTGDVYLKIVKTGAQYKGYYSSDGSSWTTTADTFTPNPALSNPNNGGSNPSVGIFVRKLGPAAKTAEFTDFNVNGTIIPYWVPVSMINVTGAGGGAVITTNGGSLQMSAQVLPANASSGSVIWSVYNTDNTATDKAVISSSGLLTAVKNGQVKVVARAYDGSGVTGSATITITGQPVAVESIAVMGAGGAAAIATKGGSLQMSAQVLPANASNQTVTWSVYNTDNTTTDKAAISSSGLLTAAKNGQVKVVAAATDGSGVSGSTLVDISSQVLLAPTIQTVVAGTGHVTISWSPMNGAVTYSVYQRTSEGAYGAALAIVNGSVSSYDATGLVNGTTFHFIVKAVYPGGTSDASNEVSATPKAPIQNITTDNAPASWVNKDVTVTLTAIDRGSGVAATYYTLDGGAQQSGTTVNITSEGTHTLTYWSVDQEGIAEVKHTATVRIDKIAPTANVVLDKNTLWPANHQLASITASVTAADSLSGINSIVLTSITSNEPDNGLEAGDQSNDIQGAEFGTFDTGFMLRAERTGNGTGRMYTITYTVTDNAGNTTNASAIIVVPHDQSGKK</sequence>
<dbReference type="InterPro" id="IPR013320">
    <property type="entry name" value="ConA-like_dom_sf"/>
</dbReference>
<dbReference type="Gene3D" id="2.60.40.10">
    <property type="entry name" value="Immunoglobulins"/>
    <property type="match status" value="2"/>
</dbReference>
<dbReference type="EMBL" id="VNJI01000036">
    <property type="protein sequence ID" value="TVY07487.1"/>
    <property type="molecule type" value="Genomic_DNA"/>
</dbReference>
<dbReference type="SMART" id="SM00060">
    <property type="entry name" value="FN3"/>
    <property type="match status" value="2"/>
</dbReference>
<reference evidence="2 3" key="1">
    <citation type="submission" date="2019-07" db="EMBL/GenBank/DDBJ databases">
        <authorList>
            <person name="Kim J."/>
        </authorList>
    </citation>
    <scope>NUCLEOTIDE SEQUENCE [LARGE SCALE GENOMIC DNA]</scope>
    <source>
        <strain evidence="2 3">JC52</strain>
    </source>
</reference>
<dbReference type="RefSeq" id="WP_144851670.1">
    <property type="nucleotide sequence ID" value="NZ_VNJI01000036.1"/>
</dbReference>
<comment type="caution">
    <text evidence="2">The sequence shown here is derived from an EMBL/GenBank/DDBJ whole genome shotgun (WGS) entry which is preliminary data.</text>
</comment>
<dbReference type="OrthoDB" id="52286at2"/>
<dbReference type="PROSITE" id="PS50853">
    <property type="entry name" value="FN3"/>
    <property type="match status" value="2"/>
</dbReference>
<dbReference type="InterPro" id="IPR041542">
    <property type="entry name" value="GH43_C2"/>
</dbReference>
<dbReference type="SMART" id="SM00635">
    <property type="entry name" value="BID_2"/>
    <property type="match status" value="4"/>
</dbReference>
<protein>
    <submittedName>
        <fullName evidence="2">DUF1349 domain-containing protein</fullName>
    </submittedName>
</protein>
<organism evidence="2 3">
    <name type="scientific">Paenibacillus cremeus</name>
    <dbReference type="NCBI Taxonomy" id="2163881"/>
    <lineage>
        <taxon>Bacteria</taxon>
        <taxon>Bacillati</taxon>
        <taxon>Bacillota</taxon>
        <taxon>Bacilli</taxon>
        <taxon>Bacillales</taxon>
        <taxon>Paenibacillaceae</taxon>
        <taxon>Paenibacillus</taxon>
    </lineage>
</organism>
<dbReference type="Pfam" id="PF00041">
    <property type="entry name" value="fn3"/>
    <property type="match status" value="1"/>
</dbReference>
<feature type="domain" description="Fibronectin type-III" evidence="1">
    <location>
        <begin position="1328"/>
        <end position="1416"/>
    </location>
</feature>
<evidence type="ECO:0000313" key="2">
    <source>
        <dbReference type="EMBL" id="TVY07487.1"/>
    </source>
</evidence>
<dbReference type="InterPro" id="IPR003961">
    <property type="entry name" value="FN3_dom"/>
</dbReference>
<dbReference type="Gene3D" id="2.60.40.1080">
    <property type="match status" value="4"/>
</dbReference>
<dbReference type="Pfam" id="PF07532">
    <property type="entry name" value="Big_4"/>
    <property type="match status" value="1"/>
</dbReference>
<proteinExistence type="predicted"/>
<dbReference type="InterPro" id="IPR058094">
    <property type="entry name" value="Ig-like_OmpL47-like"/>
</dbReference>
<dbReference type="Gene3D" id="3.30.1920.20">
    <property type="match status" value="1"/>
</dbReference>
<dbReference type="InterPro" id="IPR059186">
    <property type="entry name" value="SACTE_4363"/>
</dbReference>
<keyword evidence="3" id="KW-1185">Reference proteome</keyword>
<evidence type="ECO:0000259" key="1">
    <source>
        <dbReference type="PROSITE" id="PS50853"/>
    </source>
</evidence>
<accession>A0A559K5W2</accession>
<dbReference type="InterPro" id="IPR036116">
    <property type="entry name" value="FN3_sf"/>
</dbReference>
<dbReference type="Gene3D" id="2.60.120.200">
    <property type="match status" value="1"/>
</dbReference>
<gene>
    <name evidence="2" type="ORF">FPZ49_23665</name>
</gene>
<dbReference type="CDD" id="cd23669">
    <property type="entry name" value="GH55_SacteLam55A-like"/>
    <property type="match status" value="1"/>
</dbReference>
<dbReference type="SUPFAM" id="SSF49899">
    <property type="entry name" value="Concanavalin A-like lectins/glucanases"/>
    <property type="match status" value="1"/>
</dbReference>
<feature type="domain" description="Fibronectin type-III" evidence="1">
    <location>
        <begin position="33"/>
        <end position="122"/>
    </location>
</feature>
<dbReference type="SUPFAM" id="SSF49373">
    <property type="entry name" value="Invasin/intimin cell-adhesion fragments"/>
    <property type="match status" value="3"/>
</dbReference>